<reference evidence="11" key="1">
    <citation type="submission" date="2020-10" db="EMBL/GenBank/DDBJ databases">
        <title>Connecting structure to function with the recovery of over 1000 high-quality activated sludge metagenome-assembled genomes encoding full-length rRNA genes using long-read sequencing.</title>
        <authorList>
            <person name="Singleton C.M."/>
            <person name="Petriglieri F."/>
            <person name="Kristensen J.M."/>
            <person name="Kirkegaard R.H."/>
            <person name="Michaelsen T.Y."/>
            <person name="Andersen M.H."/>
            <person name="Karst S.M."/>
            <person name="Dueholm M.S."/>
            <person name="Nielsen P.H."/>
            <person name="Albertsen M."/>
        </authorList>
    </citation>
    <scope>NUCLEOTIDE SEQUENCE</scope>
    <source>
        <strain evidence="11">Hirt_18-Q3-R61-65_BATAC.395</strain>
    </source>
</reference>
<dbReference type="GO" id="GO:0003677">
    <property type="term" value="F:DNA binding"/>
    <property type="evidence" value="ECO:0007669"/>
    <property type="project" value="InterPro"/>
</dbReference>
<dbReference type="SUPFAM" id="SSF55785">
    <property type="entry name" value="PYP-like sensor domain (PAS domain)"/>
    <property type="match status" value="1"/>
</dbReference>
<comment type="subunit">
    <text evidence="6">DNA polymerase III contains a core (composed of alpha, epsilon and theta chains) that associates with a tau subunit. This core dimerizes to form the POLIII' complex. PolIII' associates with the gamma complex (composed of gamma, delta, delta', psi and chi chains) and with the beta chain to form the complete DNA polymerase III complex.</text>
</comment>
<dbReference type="InterPro" id="IPR000014">
    <property type="entry name" value="PAS"/>
</dbReference>
<dbReference type="Pfam" id="PF00929">
    <property type="entry name" value="RNase_T"/>
    <property type="match status" value="1"/>
</dbReference>
<name>A0A9D7PP48_9PROT</name>
<keyword evidence="8" id="KW-0175">Coiled coil</keyword>
<dbReference type="EC" id="2.7.7.7" evidence="1"/>
<dbReference type="GO" id="GO:0006260">
    <property type="term" value="P:DNA replication"/>
    <property type="evidence" value="ECO:0007669"/>
    <property type="project" value="InterPro"/>
</dbReference>
<keyword evidence="9" id="KW-0812">Transmembrane</keyword>
<evidence type="ECO:0000256" key="5">
    <source>
        <dbReference type="ARBA" id="ARBA00025483"/>
    </source>
</evidence>
<feature type="transmembrane region" description="Helical" evidence="9">
    <location>
        <begin position="42"/>
        <end position="64"/>
    </location>
</feature>
<comment type="catalytic activity">
    <reaction evidence="7">
        <text>DNA(n) + a 2'-deoxyribonucleoside 5'-triphosphate = DNA(n+1) + diphosphate</text>
        <dbReference type="Rhea" id="RHEA:22508"/>
        <dbReference type="Rhea" id="RHEA-COMP:17339"/>
        <dbReference type="Rhea" id="RHEA-COMP:17340"/>
        <dbReference type="ChEBI" id="CHEBI:33019"/>
        <dbReference type="ChEBI" id="CHEBI:61560"/>
        <dbReference type="ChEBI" id="CHEBI:173112"/>
        <dbReference type="EC" id="2.7.7.7"/>
    </reaction>
</comment>
<dbReference type="CDD" id="cd00130">
    <property type="entry name" value="PAS"/>
    <property type="match status" value="1"/>
</dbReference>
<dbReference type="FunFam" id="3.30.420.10:FF:000045">
    <property type="entry name" value="3'-5' exonuclease DinG"/>
    <property type="match status" value="1"/>
</dbReference>
<dbReference type="InterPro" id="IPR035965">
    <property type="entry name" value="PAS-like_dom_sf"/>
</dbReference>
<keyword evidence="9" id="KW-1133">Transmembrane helix</keyword>
<dbReference type="Gene3D" id="3.30.420.10">
    <property type="entry name" value="Ribonuclease H-like superfamily/Ribonuclease H"/>
    <property type="match status" value="1"/>
</dbReference>
<evidence type="ECO:0000256" key="8">
    <source>
        <dbReference type="SAM" id="Coils"/>
    </source>
</evidence>
<dbReference type="InterPro" id="IPR036397">
    <property type="entry name" value="RNaseH_sf"/>
</dbReference>
<keyword evidence="4" id="KW-0269">Exonuclease</keyword>
<feature type="domain" description="Exonuclease" evidence="10">
    <location>
        <begin position="515"/>
        <end position="683"/>
    </location>
</feature>
<dbReference type="AlphaFoldDB" id="A0A9D7PP48"/>
<evidence type="ECO:0000256" key="9">
    <source>
        <dbReference type="SAM" id="Phobius"/>
    </source>
</evidence>
<dbReference type="InterPro" id="IPR012337">
    <property type="entry name" value="RNaseH-like_sf"/>
</dbReference>
<keyword evidence="2" id="KW-0540">Nuclease</keyword>
<keyword evidence="9" id="KW-0472">Membrane</keyword>
<dbReference type="GO" id="GO:0005829">
    <property type="term" value="C:cytosol"/>
    <property type="evidence" value="ECO:0007669"/>
    <property type="project" value="TreeGrafter"/>
</dbReference>
<evidence type="ECO:0000313" key="12">
    <source>
        <dbReference type="Proteomes" id="UP000886689"/>
    </source>
</evidence>
<organism evidence="11 12">
    <name type="scientific">Candidatus Proximibacter danicus</name>
    <dbReference type="NCBI Taxonomy" id="2954365"/>
    <lineage>
        <taxon>Bacteria</taxon>
        <taxon>Pseudomonadati</taxon>
        <taxon>Pseudomonadota</taxon>
        <taxon>Betaproteobacteria</taxon>
        <taxon>Candidatus Proximibacter</taxon>
    </lineage>
</organism>
<comment type="function">
    <text evidence="5">DNA polymerase III is a complex, multichain enzyme responsible for most of the replicative synthesis in bacteria. The epsilon subunit contain the editing function and is a proofreading 3'-5' exonuclease.</text>
</comment>
<dbReference type="SUPFAM" id="SSF53098">
    <property type="entry name" value="Ribonuclease H-like"/>
    <property type="match status" value="1"/>
</dbReference>
<dbReference type="PANTHER" id="PTHR30231">
    <property type="entry name" value="DNA POLYMERASE III SUBUNIT EPSILON"/>
    <property type="match status" value="1"/>
</dbReference>
<dbReference type="PANTHER" id="PTHR30231:SF4">
    <property type="entry name" value="PROTEIN NEN2"/>
    <property type="match status" value="1"/>
</dbReference>
<dbReference type="SMART" id="SM00479">
    <property type="entry name" value="EXOIII"/>
    <property type="match status" value="1"/>
</dbReference>
<gene>
    <name evidence="11" type="ORF">IPL58_01350</name>
</gene>
<dbReference type="CDD" id="cd06127">
    <property type="entry name" value="DEDDh"/>
    <property type="match status" value="1"/>
</dbReference>
<protein>
    <recommendedName>
        <fullName evidence="1">DNA-directed DNA polymerase</fullName>
        <ecNumber evidence="1">2.7.7.7</ecNumber>
    </recommendedName>
</protein>
<dbReference type="InterPro" id="IPR006054">
    <property type="entry name" value="DnaQ"/>
</dbReference>
<sequence length="706" mass="77870">MLKPVHKLALATAITLAIIAVLLYAAVAILQSAAEAGNDGTTAPLVMVGLAAGALIFAVLRPLVDLLVRAPMQLAEETRILLGDSSRRVKRVGSSELCALADAINELASRRQAFEQDVKAEISRSQENLEADRNRLAVLMAELQQSVIVCNLDGRILLYNQRARTVLSAGAGGEMVGLGRSLYAVFERSLIAHALEQMARRLEKGVPPAAELVTATQAGRLLRVHLAPVTGHEADSDKVKMTGFVLLLDDITASFETEGRRDVLIQSLTEGSRGPLGNIRAAAEMLSSYPDMNADERSRFLKVIRTEVEGLSGRVEQSAREYARELTVRWPLEEMRGADLVAVAIPRVSERCGLPVKAEEIDEGVWMRVDSYSFLQVLCYLTSRLRDEYEISEVRLALSAENDHACLDLIWMGASMSTETVMNWEMDPMRSAGEESPLSVREVMDRCNGEIWFQRKRASHRAAFRFLLPLAQAPQHLGSNPTGARGSRPEFYDFDLFSWSERSHALDDHLLSELAYTVFDTETTGLEPSKGDEIIQIGATRIVNRRLLTHEVFDQLIDPRRHLPEASVKIHGITPEMLVGQPAIDTVLPAFRNFCADTVLVAHNAAFDMRFLQLKEASTGIAFDLPVLDTLLLSAVLHPNQESHRLEAIAERLGVIIVGRHTALGDAYVTGEVFLKMVPMLAEMGVRTLGEARAAAEKTYYARVSY</sequence>
<comment type="caution">
    <text evidence="11">The sequence shown here is derived from an EMBL/GenBank/DDBJ whole genome shotgun (WGS) entry which is preliminary data.</text>
</comment>
<evidence type="ECO:0000313" key="11">
    <source>
        <dbReference type="EMBL" id="MBK8522881.1"/>
    </source>
</evidence>
<dbReference type="Proteomes" id="UP000886689">
    <property type="component" value="Unassembled WGS sequence"/>
</dbReference>
<evidence type="ECO:0000256" key="7">
    <source>
        <dbReference type="ARBA" id="ARBA00049244"/>
    </source>
</evidence>
<evidence type="ECO:0000256" key="4">
    <source>
        <dbReference type="ARBA" id="ARBA00022839"/>
    </source>
</evidence>
<evidence type="ECO:0000256" key="2">
    <source>
        <dbReference type="ARBA" id="ARBA00022722"/>
    </source>
</evidence>
<proteinExistence type="predicted"/>
<evidence type="ECO:0000256" key="3">
    <source>
        <dbReference type="ARBA" id="ARBA00022801"/>
    </source>
</evidence>
<evidence type="ECO:0000256" key="1">
    <source>
        <dbReference type="ARBA" id="ARBA00012417"/>
    </source>
</evidence>
<dbReference type="Gene3D" id="3.30.450.20">
    <property type="entry name" value="PAS domain"/>
    <property type="match status" value="1"/>
</dbReference>
<dbReference type="InterPro" id="IPR013520">
    <property type="entry name" value="Ribonucl_H"/>
</dbReference>
<evidence type="ECO:0000256" key="6">
    <source>
        <dbReference type="ARBA" id="ARBA00026073"/>
    </source>
</evidence>
<dbReference type="NCBIfam" id="TIGR00573">
    <property type="entry name" value="dnaq"/>
    <property type="match status" value="1"/>
</dbReference>
<dbReference type="EMBL" id="JADJUC010000001">
    <property type="protein sequence ID" value="MBK8522881.1"/>
    <property type="molecule type" value="Genomic_DNA"/>
</dbReference>
<evidence type="ECO:0000259" key="10">
    <source>
        <dbReference type="SMART" id="SM00479"/>
    </source>
</evidence>
<keyword evidence="3" id="KW-0378">Hydrolase</keyword>
<dbReference type="GO" id="GO:0003887">
    <property type="term" value="F:DNA-directed DNA polymerase activity"/>
    <property type="evidence" value="ECO:0007669"/>
    <property type="project" value="UniProtKB-EC"/>
</dbReference>
<feature type="coiled-coil region" evidence="8">
    <location>
        <begin position="115"/>
        <end position="146"/>
    </location>
</feature>
<accession>A0A9D7PP48</accession>
<dbReference type="GO" id="GO:0008408">
    <property type="term" value="F:3'-5' exonuclease activity"/>
    <property type="evidence" value="ECO:0007669"/>
    <property type="project" value="TreeGrafter"/>
</dbReference>